<evidence type="ECO:0000313" key="3">
    <source>
        <dbReference type="Proteomes" id="UP001381693"/>
    </source>
</evidence>
<organism evidence="2 3">
    <name type="scientific">Halocaridina rubra</name>
    <name type="common">Hawaiian red shrimp</name>
    <dbReference type="NCBI Taxonomy" id="373956"/>
    <lineage>
        <taxon>Eukaryota</taxon>
        <taxon>Metazoa</taxon>
        <taxon>Ecdysozoa</taxon>
        <taxon>Arthropoda</taxon>
        <taxon>Crustacea</taxon>
        <taxon>Multicrustacea</taxon>
        <taxon>Malacostraca</taxon>
        <taxon>Eumalacostraca</taxon>
        <taxon>Eucarida</taxon>
        <taxon>Decapoda</taxon>
        <taxon>Pleocyemata</taxon>
        <taxon>Caridea</taxon>
        <taxon>Atyoidea</taxon>
        <taxon>Atyidae</taxon>
        <taxon>Halocaridina</taxon>
    </lineage>
</organism>
<name>A0AAN8XRA8_HALRR</name>
<proteinExistence type="predicted"/>
<comment type="caution">
    <text evidence="2">The sequence shown here is derived from an EMBL/GenBank/DDBJ whole genome shotgun (WGS) entry which is preliminary data.</text>
</comment>
<dbReference type="Proteomes" id="UP001381693">
    <property type="component" value="Unassembled WGS sequence"/>
</dbReference>
<feature type="signal peptide" evidence="1">
    <location>
        <begin position="1"/>
        <end position="24"/>
    </location>
</feature>
<evidence type="ECO:0008006" key="4">
    <source>
        <dbReference type="Google" id="ProtNLM"/>
    </source>
</evidence>
<dbReference type="AlphaFoldDB" id="A0AAN8XRA8"/>
<gene>
    <name evidence="2" type="ORF">SK128_011578</name>
</gene>
<protein>
    <recommendedName>
        <fullName evidence="4">Secreted protein</fullName>
    </recommendedName>
</protein>
<evidence type="ECO:0000313" key="2">
    <source>
        <dbReference type="EMBL" id="KAK7084193.1"/>
    </source>
</evidence>
<reference evidence="2 3" key="1">
    <citation type="submission" date="2023-11" db="EMBL/GenBank/DDBJ databases">
        <title>Halocaridina rubra genome assembly.</title>
        <authorList>
            <person name="Smith C."/>
        </authorList>
    </citation>
    <scope>NUCLEOTIDE SEQUENCE [LARGE SCALE GENOMIC DNA]</scope>
    <source>
        <strain evidence="2">EP-1</strain>
        <tissue evidence="2">Whole</tissue>
    </source>
</reference>
<evidence type="ECO:0000256" key="1">
    <source>
        <dbReference type="SAM" id="SignalP"/>
    </source>
</evidence>
<accession>A0AAN8XRA8</accession>
<keyword evidence="1" id="KW-0732">Signal</keyword>
<feature type="chain" id="PRO_5042874060" description="Secreted protein" evidence="1">
    <location>
        <begin position="25"/>
        <end position="98"/>
    </location>
</feature>
<keyword evidence="3" id="KW-1185">Reference proteome</keyword>
<dbReference type="EMBL" id="JAXCGZ010002220">
    <property type="protein sequence ID" value="KAK7084193.1"/>
    <property type="molecule type" value="Genomic_DNA"/>
</dbReference>
<sequence>MLVRMYITTTLCFVGLMASGGALATYPDGGVPPKNPFFDSFLCNKENSIPVCELKKSQCAGINQVFIGPGGPVGAVINCANGTGAVPGPEFYLGIGWY</sequence>